<dbReference type="AlphaFoldDB" id="A0A8S2A2F6"/>
<organism evidence="2 3">
    <name type="scientific">Arabidopsis arenosa</name>
    <name type="common">Sand rock-cress</name>
    <name type="synonym">Cardaminopsis arenosa</name>
    <dbReference type="NCBI Taxonomy" id="38785"/>
    <lineage>
        <taxon>Eukaryota</taxon>
        <taxon>Viridiplantae</taxon>
        <taxon>Streptophyta</taxon>
        <taxon>Embryophyta</taxon>
        <taxon>Tracheophyta</taxon>
        <taxon>Spermatophyta</taxon>
        <taxon>Magnoliopsida</taxon>
        <taxon>eudicotyledons</taxon>
        <taxon>Gunneridae</taxon>
        <taxon>Pentapetalae</taxon>
        <taxon>rosids</taxon>
        <taxon>malvids</taxon>
        <taxon>Brassicales</taxon>
        <taxon>Brassicaceae</taxon>
        <taxon>Camelineae</taxon>
        <taxon>Arabidopsis</taxon>
    </lineage>
</organism>
<keyword evidence="3" id="KW-1185">Reference proteome</keyword>
<evidence type="ECO:0000256" key="1">
    <source>
        <dbReference type="SAM" id="MobiDB-lite"/>
    </source>
</evidence>
<protein>
    <submittedName>
        <fullName evidence="2">Uncharacterized protein</fullName>
    </submittedName>
</protein>
<accession>A0A8S2A2F6</accession>
<sequence length="123" mass="13463">MEEPVSRAAEMGARKHWEIIEDWRGVEGGADEKELLRMRARPGDPVALAELVETEVVNSPENRHVTGKRGPPKRSNLRSKLQSQEEAAGGGTPVKGAHSIKLWVILVFVSGKKAVVPFSLVSM</sequence>
<dbReference type="Proteomes" id="UP000682877">
    <property type="component" value="Chromosome 3"/>
</dbReference>
<proteinExistence type="predicted"/>
<feature type="compositionally biased region" description="Basic residues" evidence="1">
    <location>
        <begin position="65"/>
        <end position="77"/>
    </location>
</feature>
<evidence type="ECO:0000313" key="2">
    <source>
        <dbReference type="EMBL" id="CAE5989397.1"/>
    </source>
</evidence>
<evidence type="ECO:0000313" key="3">
    <source>
        <dbReference type="Proteomes" id="UP000682877"/>
    </source>
</evidence>
<dbReference type="EMBL" id="LR999453">
    <property type="protein sequence ID" value="CAE5989397.1"/>
    <property type="molecule type" value="Genomic_DNA"/>
</dbReference>
<feature type="region of interest" description="Disordered" evidence="1">
    <location>
        <begin position="57"/>
        <end position="95"/>
    </location>
</feature>
<name>A0A8S2A2F6_ARAAE</name>
<gene>
    <name evidence="2" type="ORF">AARE701A_LOCUS8936</name>
</gene>
<reference evidence="2" key="1">
    <citation type="submission" date="2021-01" db="EMBL/GenBank/DDBJ databases">
        <authorList>
            <person name="Bezrukov I."/>
        </authorList>
    </citation>
    <scope>NUCLEOTIDE SEQUENCE</scope>
</reference>